<reference evidence="1 2" key="1">
    <citation type="submission" date="2017-11" db="EMBL/GenBank/DDBJ databases">
        <title>The genome of Rhizophagus clarus HR1 reveals common genetic basis of auxotrophy among arbuscular mycorrhizal fungi.</title>
        <authorList>
            <person name="Kobayashi Y."/>
        </authorList>
    </citation>
    <scope>NUCLEOTIDE SEQUENCE [LARGE SCALE GENOMIC DNA]</scope>
    <source>
        <strain evidence="1 2">HR1</strain>
    </source>
</reference>
<gene>
    <name evidence="1" type="ORF">RclHR1_04050001</name>
</gene>
<name>A0A2Z6REJ7_9GLOM</name>
<dbReference type="STRING" id="94130.A0A2Z6REJ7"/>
<dbReference type="EMBL" id="BEXD01003391">
    <property type="protein sequence ID" value="GBC01058.1"/>
    <property type="molecule type" value="Genomic_DNA"/>
</dbReference>
<dbReference type="Proteomes" id="UP000247702">
    <property type="component" value="Unassembled WGS sequence"/>
</dbReference>
<dbReference type="AlphaFoldDB" id="A0A2Z6REJ7"/>
<protein>
    <submittedName>
        <fullName evidence="1">Uncharacterized protein</fullName>
    </submittedName>
</protein>
<organism evidence="1 2">
    <name type="scientific">Rhizophagus clarus</name>
    <dbReference type="NCBI Taxonomy" id="94130"/>
    <lineage>
        <taxon>Eukaryota</taxon>
        <taxon>Fungi</taxon>
        <taxon>Fungi incertae sedis</taxon>
        <taxon>Mucoromycota</taxon>
        <taxon>Glomeromycotina</taxon>
        <taxon>Glomeromycetes</taxon>
        <taxon>Glomerales</taxon>
        <taxon>Glomeraceae</taxon>
        <taxon>Rhizophagus</taxon>
    </lineage>
</organism>
<evidence type="ECO:0000313" key="2">
    <source>
        <dbReference type="Proteomes" id="UP000247702"/>
    </source>
</evidence>
<proteinExistence type="predicted"/>
<comment type="caution">
    <text evidence="1">The sequence shown here is derived from an EMBL/GenBank/DDBJ whole genome shotgun (WGS) entry which is preliminary data.</text>
</comment>
<keyword evidence="2" id="KW-1185">Reference proteome</keyword>
<accession>A0A2Z6REJ7</accession>
<evidence type="ECO:0000313" key="1">
    <source>
        <dbReference type="EMBL" id="GBC01058.1"/>
    </source>
</evidence>
<sequence length="130" mass="15292">MLEDYNAPVSRKKDDDSDNILKIGNHTYSFRKDILYTGEELKQLESDYQEIIAQITVTNEISLSDKIKKMSSILYKNQRILKQKSIYDPDEFKIMLETGDTDSIDFLINYIKELILNLKLIKQIIIIRKN</sequence>